<sequence>MTNTIIFDFGNVFINLDIENGFQESLKTLGISSISEDIININEDYEVGAISTEDFVAFYAEKFPHLNKKQLINLWNIILKDFPEHRLEFLKRLKAQNKYQLILLSNTNELHIDWVKAQIPFYEAFKECFDAFYLSHEINLRKPNTDIFNFVLNTHQLKPENCVFIDDNAENIETANNMGIKTWHITPYKEDVVNLFTTQKHLF</sequence>
<dbReference type="InterPro" id="IPR006439">
    <property type="entry name" value="HAD-SF_hydro_IA"/>
</dbReference>
<evidence type="ECO:0000313" key="3">
    <source>
        <dbReference type="EMBL" id="GAL88612.1"/>
    </source>
</evidence>
<dbReference type="GO" id="GO:0016787">
    <property type="term" value="F:hydrolase activity"/>
    <property type="evidence" value="ECO:0007669"/>
    <property type="project" value="UniProtKB-KW"/>
</dbReference>
<dbReference type="OrthoDB" id="9797415at2"/>
<gene>
    <name evidence="1" type="ORF">JCM19301_3408</name>
    <name evidence="2" type="ORF">JCM19302_180</name>
    <name evidence="3" type="ORF">JCM19538_3125</name>
</gene>
<organism evidence="1 4">
    <name type="scientific">Jejuia pallidilutea</name>
    <dbReference type="NCBI Taxonomy" id="504487"/>
    <lineage>
        <taxon>Bacteria</taxon>
        <taxon>Pseudomonadati</taxon>
        <taxon>Bacteroidota</taxon>
        <taxon>Flavobacteriia</taxon>
        <taxon>Flavobacteriales</taxon>
        <taxon>Flavobacteriaceae</taxon>
        <taxon>Jejuia</taxon>
    </lineage>
</organism>
<dbReference type="EMBL" id="BBNR01000002">
    <property type="protein sequence ID" value="GAL65723.1"/>
    <property type="molecule type" value="Genomic_DNA"/>
</dbReference>
<dbReference type="Pfam" id="PF00702">
    <property type="entry name" value="Hydrolase"/>
    <property type="match status" value="1"/>
</dbReference>
<dbReference type="Gene3D" id="3.40.50.1000">
    <property type="entry name" value="HAD superfamily/HAD-like"/>
    <property type="match status" value="1"/>
</dbReference>
<dbReference type="PANTHER" id="PTHR43611">
    <property type="entry name" value="ALPHA-D-GLUCOSE 1-PHOSPHATE PHOSPHATASE"/>
    <property type="match status" value="1"/>
</dbReference>
<evidence type="ECO:0000313" key="1">
    <source>
        <dbReference type="EMBL" id="GAL65723.1"/>
    </source>
</evidence>
<keyword evidence="5" id="KW-1185">Reference proteome</keyword>
<proteinExistence type="predicted"/>
<dbReference type="STRING" id="504487.JCM19538_3125"/>
<dbReference type="EMBL" id="BBNY01000003">
    <property type="protein sequence ID" value="GAL88612.1"/>
    <property type="molecule type" value="Genomic_DNA"/>
</dbReference>
<dbReference type="SFLD" id="SFLDS00003">
    <property type="entry name" value="Haloacid_Dehalogenase"/>
    <property type="match status" value="1"/>
</dbReference>
<evidence type="ECO:0000313" key="2">
    <source>
        <dbReference type="EMBL" id="GAL72820.1"/>
    </source>
</evidence>
<dbReference type="InterPro" id="IPR023198">
    <property type="entry name" value="PGP-like_dom2"/>
</dbReference>
<dbReference type="NCBIfam" id="TIGR01549">
    <property type="entry name" value="HAD-SF-IA-v1"/>
    <property type="match status" value="1"/>
</dbReference>
<dbReference type="Proteomes" id="UP000030184">
    <property type="component" value="Unassembled WGS sequence"/>
</dbReference>
<name>A0A090VNW7_9FLAO</name>
<comment type="caution">
    <text evidence="1">The sequence shown here is derived from an EMBL/GenBank/DDBJ whole genome shotgun (WGS) entry which is preliminary data.</text>
</comment>
<dbReference type="Proteomes" id="UP000029646">
    <property type="component" value="Unassembled WGS sequence"/>
</dbReference>
<dbReference type="SUPFAM" id="SSF56784">
    <property type="entry name" value="HAD-like"/>
    <property type="match status" value="1"/>
</dbReference>
<dbReference type="Gene3D" id="1.10.150.240">
    <property type="entry name" value="Putative phosphatase, domain 2"/>
    <property type="match status" value="1"/>
</dbReference>
<dbReference type="eggNOG" id="COG1011">
    <property type="taxonomic scope" value="Bacteria"/>
</dbReference>
<protein>
    <submittedName>
        <fullName evidence="1">Haloacid dehalogenase-like hydrolase</fullName>
    </submittedName>
</protein>
<dbReference type="Proteomes" id="UP000029641">
    <property type="component" value="Unassembled WGS sequence"/>
</dbReference>
<keyword evidence="1" id="KW-0378">Hydrolase</keyword>
<dbReference type="NCBIfam" id="TIGR01509">
    <property type="entry name" value="HAD-SF-IA-v3"/>
    <property type="match status" value="1"/>
</dbReference>
<dbReference type="PANTHER" id="PTHR43611:SF3">
    <property type="entry name" value="FLAVIN MONONUCLEOTIDE HYDROLASE 1, CHLOROPLATIC"/>
    <property type="match status" value="1"/>
</dbReference>
<dbReference type="InterPro" id="IPR036412">
    <property type="entry name" value="HAD-like_sf"/>
</dbReference>
<dbReference type="RefSeq" id="WP_042240924.1">
    <property type="nucleotide sequence ID" value="NZ_BBNR01000002.1"/>
</dbReference>
<dbReference type="EMBL" id="BBNS01000032">
    <property type="protein sequence ID" value="GAL72820.1"/>
    <property type="molecule type" value="Genomic_DNA"/>
</dbReference>
<evidence type="ECO:0000313" key="4">
    <source>
        <dbReference type="Proteomes" id="UP000029641"/>
    </source>
</evidence>
<evidence type="ECO:0000313" key="5">
    <source>
        <dbReference type="Proteomes" id="UP000030184"/>
    </source>
</evidence>
<accession>A0A090VNW7</accession>
<dbReference type="CDD" id="cd02603">
    <property type="entry name" value="HAD_sEH-N_like"/>
    <property type="match status" value="1"/>
</dbReference>
<dbReference type="SFLD" id="SFLDG01129">
    <property type="entry name" value="C1.5:_HAD__Beta-PGM__Phosphata"/>
    <property type="match status" value="1"/>
</dbReference>
<dbReference type="AlphaFoldDB" id="A0A090VNW7"/>
<reference evidence="5" key="1">
    <citation type="journal article" date="2014" name="Genome Announc.">
        <title>Draft Genome Sequence of Marine Flavobacterium Jejuia pallidilutea Strain 11shimoA1 and Pigmentation Mutants.</title>
        <authorList>
            <person name="Takatani N."/>
            <person name="Nakanishi M."/>
            <person name="Meirelles P."/>
            <person name="Mino S."/>
            <person name="Suda W."/>
            <person name="Oshima K."/>
            <person name="Hattori M."/>
            <person name="Ohkuma M."/>
            <person name="Hosokawa M."/>
            <person name="Miyashita K."/>
            <person name="Thompson F.L."/>
            <person name="Niwa A."/>
            <person name="Sawabe T."/>
            <person name="Sawabe T."/>
        </authorList>
    </citation>
    <scope>NUCLEOTIDE SEQUENCE [LARGE SCALE GENOMIC DNA]</scope>
    <source>
        <strain evidence="5">JCM 19538</strain>
    </source>
</reference>
<dbReference type="InterPro" id="IPR023214">
    <property type="entry name" value="HAD_sf"/>
</dbReference>